<keyword evidence="6" id="KW-1185">Reference proteome</keyword>
<dbReference type="SMART" id="SM00028">
    <property type="entry name" value="TPR"/>
    <property type="match status" value="6"/>
</dbReference>
<evidence type="ECO:0000313" key="6">
    <source>
        <dbReference type="Proteomes" id="UP000266841"/>
    </source>
</evidence>
<dbReference type="InterPro" id="IPR001910">
    <property type="entry name" value="Inosine/uridine_hydrolase_dom"/>
</dbReference>
<dbReference type="AlphaFoldDB" id="K0RK90"/>
<evidence type="ECO:0000256" key="1">
    <source>
        <dbReference type="ARBA" id="ARBA00009176"/>
    </source>
</evidence>
<evidence type="ECO:0000256" key="3">
    <source>
        <dbReference type="ARBA" id="ARBA00022803"/>
    </source>
</evidence>
<dbReference type="Gene3D" id="1.25.40.10">
    <property type="entry name" value="Tetratricopeptide repeat domain"/>
    <property type="match status" value="2"/>
</dbReference>
<dbReference type="SUPFAM" id="SSF53590">
    <property type="entry name" value="Nucleoside hydrolase"/>
    <property type="match status" value="1"/>
</dbReference>
<dbReference type="Pfam" id="PF01156">
    <property type="entry name" value="IU_nuc_hydro"/>
    <property type="match status" value="1"/>
</dbReference>
<reference evidence="5 6" key="1">
    <citation type="journal article" date="2012" name="Genome Biol.">
        <title>Genome and low-iron response of an oceanic diatom adapted to chronic iron limitation.</title>
        <authorList>
            <person name="Lommer M."/>
            <person name="Specht M."/>
            <person name="Roy A.S."/>
            <person name="Kraemer L."/>
            <person name="Andreson R."/>
            <person name="Gutowska M.A."/>
            <person name="Wolf J."/>
            <person name="Bergner S.V."/>
            <person name="Schilhabel M.B."/>
            <person name="Klostermeier U.C."/>
            <person name="Beiko R.G."/>
            <person name="Rosenstiel P."/>
            <person name="Hippler M."/>
            <person name="Laroche J."/>
        </authorList>
    </citation>
    <scope>NUCLEOTIDE SEQUENCE [LARGE SCALE GENOMIC DNA]</scope>
    <source>
        <strain evidence="5 6">CCMP1005</strain>
    </source>
</reference>
<keyword evidence="3" id="KW-0802">TPR repeat</keyword>
<dbReference type="Pfam" id="PF13424">
    <property type="entry name" value="TPR_12"/>
    <property type="match status" value="2"/>
</dbReference>
<evidence type="ECO:0000256" key="2">
    <source>
        <dbReference type="ARBA" id="ARBA00022737"/>
    </source>
</evidence>
<dbReference type="PANTHER" id="PTHR45641">
    <property type="entry name" value="TETRATRICOPEPTIDE REPEAT PROTEIN (AFU_ORTHOLOGUE AFUA_6G03870)"/>
    <property type="match status" value="1"/>
</dbReference>
<gene>
    <name evidence="5" type="ORF">THAOC_26301</name>
</gene>
<dbReference type="EMBL" id="AGNL01036306">
    <property type="protein sequence ID" value="EJK54138.1"/>
    <property type="molecule type" value="Genomic_DNA"/>
</dbReference>
<dbReference type="Gene3D" id="3.90.245.10">
    <property type="entry name" value="Ribonucleoside hydrolase-like"/>
    <property type="match status" value="1"/>
</dbReference>
<evidence type="ECO:0000313" key="5">
    <source>
        <dbReference type="EMBL" id="EJK54138.1"/>
    </source>
</evidence>
<protein>
    <recommendedName>
        <fullName evidence="4">Inosine/uridine-preferring nucleoside hydrolase domain-containing protein</fullName>
    </recommendedName>
</protein>
<dbReference type="SUPFAM" id="SSF48452">
    <property type="entry name" value="TPR-like"/>
    <property type="match status" value="2"/>
</dbReference>
<name>K0RK90_THAOC</name>
<sequence>MKSQADTAASTAASSVATGLKKRRMSFDDFMVAGDTAAGSLKYTEAIDLYNEAMQRAPRRLEPNLKLGSCLREMARYRESEKILLACIDGKSQQLALNPELHLRALQSLAALYQAQSKYESAIKIHVRAVSMARSIEGLNRICLANTLSGYAETLRKSGGFPSAEKYHREALEIRTLAVTEGAVSELELAVSYTQLGCTLSAIEKAHESYEQHRMALTLRYRYLDFSHGLVSESLNYCAANLSRLRRGEEGIPLALHALQIRKSLFGVRHPAYAHTLSVLASCYHAVGRYLDACDCLERCLEICEVAFQKNHANIIPNLMNYGDVLRSLGHLDKAKSVFERAISIHELHFKAGQLDRQLSKCKIQVKMLADELKDKISSSSAMSGGSVDEVDYQPGPGTPVIVITDIGRDVDDEMALVLLSSLKRKRTLNPIAVVTTLAPQEDRANLARGSLDTLALAAVPVGVGGRGGLDEKVDLEVYAAEHSTFPHASIHDSGIELMLDALEQAEPKTVRVLILASMSDVAEILEQHEDIFVEKVSEVIIMGGVEPILSSDFLTPDTAYNNNCDMESAKLVYTKCQELRIPTVTLSRWAAYGCPVRPCLLDELAKTKHMIASNIQRMSKHSLDQLWRKVILPDNHPGREKLPSRCNTQWFMETFCDSNEIPNPLPDSPWTQVTKLNMYDPLAVLVCCPSYRDAHFYWQSKYVDGVEHKVIGSSNQTGVKDSCRLYSEYSSLFLDALKSAMKQPELPLGREKDTDLIASSVHLNRAA</sequence>
<dbReference type="OrthoDB" id="541101at2759"/>
<comment type="similarity">
    <text evidence="1">Belongs to the IUNH family.</text>
</comment>
<dbReference type="eggNOG" id="KOG1840">
    <property type="taxonomic scope" value="Eukaryota"/>
</dbReference>
<dbReference type="GO" id="GO:0016799">
    <property type="term" value="F:hydrolase activity, hydrolyzing N-glycosyl compounds"/>
    <property type="evidence" value="ECO:0007669"/>
    <property type="project" value="InterPro"/>
</dbReference>
<dbReference type="InterPro" id="IPR011990">
    <property type="entry name" value="TPR-like_helical_dom_sf"/>
</dbReference>
<proteinExistence type="inferred from homology"/>
<organism evidence="5 6">
    <name type="scientific">Thalassiosira oceanica</name>
    <name type="common">Marine diatom</name>
    <dbReference type="NCBI Taxonomy" id="159749"/>
    <lineage>
        <taxon>Eukaryota</taxon>
        <taxon>Sar</taxon>
        <taxon>Stramenopiles</taxon>
        <taxon>Ochrophyta</taxon>
        <taxon>Bacillariophyta</taxon>
        <taxon>Coscinodiscophyceae</taxon>
        <taxon>Thalassiosirophycidae</taxon>
        <taxon>Thalassiosirales</taxon>
        <taxon>Thalassiosiraceae</taxon>
        <taxon>Thalassiosira</taxon>
    </lineage>
</organism>
<dbReference type="Pfam" id="PF13374">
    <property type="entry name" value="TPR_10"/>
    <property type="match status" value="1"/>
</dbReference>
<keyword evidence="2" id="KW-0677">Repeat</keyword>
<dbReference type="InterPro" id="IPR036452">
    <property type="entry name" value="Ribo_hydro-like"/>
</dbReference>
<dbReference type="Proteomes" id="UP000266841">
    <property type="component" value="Unassembled WGS sequence"/>
</dbReference>
<evidence type="ECO:0000259" key="4">
    <source>
        <dbReference type="Pfam" id="PF01156"/>
    </source>
</evidence>
<feature type="domain" description="Inosine/uridine-preferring nucleoside hydrolase" evidence="4">
    <location>
        <begin position="402"/>
        <end position="626"/>
    </location>
</feature>
<dbReference type="PANTHER" id="PTHR45641:SF19">
    <property type="entry name" value="NEPHROCYSTIN-3"/>
    <property type="match status" value="1"/>
</dbReference>
<accession>K0RK90</accession>
<comment type="caution">
    <text evidence="5">The sequence shown here is derived from an EMBL/GenBank/DDBJ whole genome shotgun (WGS) entry which is preliminary data.</text>
</comment>
<dbReference type="InterPro" id="IPR019734">
    <property type="entry name" value="TPR_rpt"/>
</dbReference>